<feature type="compositionally biased region" description="Basic and acidic residues" evidence="1">
    <location>
        <begin position="510"/>
        <end position="519"/>
    </location>
</feature>
<feature type="region of interest" description="Disordered" evidence="1">
    <location>
        <begin position="1"/>
        <end position="39"/>
    </location>
</feature>
<feature type="region of interest" description="Disordered" evidence="1">
    <location>
        <begin position="500"/>
        <end position="557"/>
    </location>
</feature>
<dbReference type="OrthoDB" id="445524at2759"/>
<protein>
    <submittedName>
        <fullName evidence="2">Uncharacterized protein</fullName>
    </submittedName>
</protein>
<sequence length="1052" mass="117350">MTDCQDPEMEQGSNLPLPPGIDGEETNEPQVESELESPSTLAEKVLAEAQQALADSCDVSRGDYLFGGPDLDPEIENGHAGSEGEVDGRRIMDEIPAPSPGQLDTFNSLVTQATLSADVSDGLKLPWEQGIFKTIFDDAPLWGLPEIPQISQSTCGQYPEPEELEIDYPYPEPRAKVARTSRVVHGLYDRAISFGLTLTDQEIDKNKWARSLEKLYTLFTVNSSSCPESLKLVADDMEQNLARIRHLCGLKSSGTILKRANSLLRYVAWHRSFYYQRQPFPFAFNCACLKNTEMNLFDRYAAGSFLFAIYARCRWSDMRAVNSFDFDVSTEENHVHGFLGFTTFNHKTASQVARHGLPLPLVAPIWGLEAPAWGLMWKKVAREAGVDFSEAFAGPVLPAPLKNGTWGSRSVGSSEASKWLLALLNKVSDNLETVSSHSLKCTTLSWLAKAGADEAHRLVLGHHSSGRGSLEIYSRDMLAAPLRTLEGVLRQIRVGALQPDRTRSGIIQKPTRDDCRDTDPQNSGTEEQPGREASSSSSSSSTSSSDSDSADNESDAEDQIGHWAKLSQDNKHQQSWGIRTMYQHKLSKVVHLEADSEKRQFECGIIASHEHEIVTQTLFLATSLVYSTDALTSRAKKAGLSQEEIDAILASNVKSLAQLAFAVSPPGASPSDNAVRAFFGGSVAVNLATITSFKLLVFEAHTLVVANIKSEVTKRDEPATHSVLPPAERDRRIREQTNRLKGLRFRGDEECAHSNYDLVFSLIEKDTLLYIHPEKFITRRCELQQKRPSKEVVLDHNSLTVKEKQSELTCSTRTELELFQAMSFRTIGIHRNPEDFVKDALACKHPSTASDELPPPMLRAIKFTTEHTPEHVGKTRSSVLREMVAKARELTQGEEDLKSSLSVRRREELCLFIGEILEKGTLSRPDAERLRGRLQFASNHLFGRRFKNCLRELNTHISRGFKSLTPLRMISHVLELNKPRVVDTCHFEWVHLYVDAAYEPAGQSGIGGLLLVVESLSDMKRTRVDLLTMWKKCLEEVRDVTLYTGEWRDDVG</sequence>
<feature type="compositionally biased region" description="Acidic residues" evidence="1">
    <location>
        <begin position="22"/>
        <end position="35"/>
    </location>
</feature>
<evidence type="ECO:0000313" key="4">
    <source>
        <dbReference type="Proteomes" id="UP001152797"/>
    </source>
</evidence>
<accession>A0A9P1C604</accession>
<reference evidence="3" key="2">
    <citation type="submission" date="2024-04" db="EMBL/GenBank/DDBJ databases">
        <authorList>
            <person name="Chen Y."/>
            <person name="Shah S."/>
            <person name="Dougan E. K."/>
            <person name="Thang M."/>
            <person name="Chan C."/>
        </authorList>
    </citation>
    <scope>NUCLEOTIDE SEQUENCE [LARGE SCALE GENOMIC DNA]</scope>
</reference>
<keyword evidence="4" id="KW-1185">Reference proteome</keyword>
<gene>
    <name evidence="2" type="ORF">C1SCF055_LOCUS13508</name>
</gene>
<feature type="compositionally biased region" description="Acidic residues" evidence="1">
    <location>
        <begin position="548"/>
        <end position="557"/>
    </location>
</feature>
<dbReference type="EMBL" id="CAMXCT010001049">
    <property type="protein sequence ID" value="CAI3986132.1"/>
    <property type="molecule type" value="Genomic_DNA"/>
</dbReference>
<dbReference type="AlphaFoldDB" id="A0A9P1C604"/>
<evidence type="ECO:0000313" key="2">
    <source>
        <dbReference type="EMBL" id="CAI3986132.1"/>
    </source>
</evidence>
<feature type="compositionally biased region" description="Low complexity" evidence="1">
    <location>
        <begin position="532"/>
        <end position="547"/>
    </location>
</feature>
<name>A0A9P1C604_9DINO</name>
<comment type="caution">
    <text evidence="2">The sequence shown here is derived from an EMBL/GenBank/DDBJ whole genome shotgun (WGS) entry which is preliminary data.</text>
</comment>
<dbReference type="EMBL" id="CAMXCT020001049">
    <property type="protein sequence ID" value="CAL1139507.1"/>
    <property type="molecule type" value="Genomic_DNA"/>
</dbReference>
<evidence type="ECO:0000313" key="3">
    <source>
        <dbReference type="EMBL" id="CAL1139507.1"/>
    </source>
</evidence>
<evidence type="ECO:0000256" key="1">
    <source>
        <dbReference type="SAM" id="MobiDB-lite"/>
    </source>
</evidence>
<reference evidence="2" key="1">
    <citation type="submission" date="2022-10" db="EMBL/GenBank/DDBJ databases">
        <authorList>
            <person name="Chen Y."/>
            <person name="Dougan E. K."/>
            <person name="Chan C."/>
            <person name="Rhodes N."/>
            <person name="Thang M."/>
        </authorList>
    </citation>
    <scope>NUCLEOTIDE SEQUENCE</scope>
</reference>
<organism evidence="2">
    <name type="scientific">Cladocopium goreaui</name>
    <dbReference type="NCBI Taxonomy" id="2562237"/>
    <lineage>
        <taxon>Eukaryota</taxon>
        <taxon>Sar</taxon>
        <taxon>Alveolata</taxon>
        <taxon>Dinophyceae</taxon>
        <taxon>Suessiales</taxon>
        <taxon>Symbiodiniaceae</taxon>
        <taxon>Cladocopium</taxon>
    </lineage>
</organism>
<proteinExistence type="predicted"/>
<dbReference type="Proteomes" id="UP001152797">
    <property type="component" value="Unassembled WGS sequence"/>
</dbReference>
<dbReference type="EMBL" id="CAMXCT030001049">
    <property type="protein sequence ID" value="CAL4773444.1"/>
    <property type="molecule type" value="Genomic_DNA"/>
</dbReference>